<protein>
    <recommendedName>
        <fullName evidence="3">Gag protein</fullName>
    </recommendedName>
</protein>
<gene>
    <name evidence="1" type="ORF">SSX86_008523</name>
</gene>
<sequence>MASPSSSDPLSNNNIFHSIQIRLTSSNYLVWANQMTSLFEYQDLLSHIDGTSPAPPKTITSDGKTIENHLFKPWKDADRKAVILLNSSLSEESFPESIGFSTARDKWTALTAAYSNALIERVQNLRDQLHSIAKGNSTVADFGRRFKAIIDHLAAIGHPVDESDKTHSFFRGLGPAFETFSIALRAARPNISLRDLQAQAENHEIFSLSVQGSQPPTTAFSA</sequence>
<evidence type="ECO:0000313" key="1">
    <source>
        <dbReference type="EMBL" id="KAK9072091.1"/>
    </source>
</evidence>
<dbReference type="Proteomes" id="UP001408789">
    <property type="component" value="Unassembled WGS sequence"/>
</dbReference>
<comment type="caution">
    <text evidence="1">The sequence shown here is derived from an EMBL/GenBank/DDBJ whole genome shotgun (WGS) entry which is preliminary data.</text>
</comment>
<name>A0AAP0H4L9_9ASTR</name>
<accession>A0AAP0H4L9</accession>
<dbReference type="AlphaFoldDB" id="A0AAP0H4L9"/>
<dbReference type="PANTHER" id="PTHR47481:SF3">
    <property type="entry name" value="GAG-POLYPEPTIDE OF LTR COPIA-TYPE-RELATED"/>
    <property type="match status" value="1"/>
</dbReference>
<dbReference type="PANTHER" id="PTHR47481">
    <property type="match status" value="1"/>
</dbReference>
<proteinExistence type="predicted"/>
<reference evidence="1 2" key="1">
    <citation type="submission" date="2024-04" db="EMBL/GenBank/DDBJ databases">
        <title>The reference genome of an endangered Asteraceae, Deinandra increscens subsp. villosa, native to the Central Coast of California.</title>
        <authorList>
            <person name="Guilliams M."/>
            <person name="Hasenstab-Lehman K."/>
            <person name="Meyer R."/>
            <person name="Mcevoy S."/>
        </authorList>
    </citation>
    <scope>NUCLEOTIDE SEQUENCE [LARGE SCALE GENOMIC DNA]</scope>
    <source>
        <tissue evidence="1">Leaf</tissue>
    </source>
</reference>
<evidence type="ECO:0008006" key="3">
    <source>
        <dbReference type="Google" id="ProtNLM"/>
    </source>
</evidence>
<evidence type="ECO:0000313" key="2">
    <source>
        <dbReference type="Proteomes" id="UP001408789"/>
    </source>
</evidence>
<organism evidence="1 2">
    <name type="scientific">Deinandra increscens subsp. villosa</name>
    <dbReference type="NCBI Taxonomy" id="3103831"/>
    <lineage>
        <taxon>Eukaryota</taxon>
        <taxon>Viridiplantae</taxon>
        <taxon>Streptophyta</taxon>
        <taxon>Embryophyta</taxon>
        <taxon>Tracheophyta</taxon>
        <taxon>Spermatophyta</taxon>
        <taxon>Magnoliopsida</taxon>
        <taxon>eudicotyledons</taxon>
        <taxon>Gunneridae</taxon>
        <taxon>Pentapetalae</taxon>
        <taxon>asterids</taxon>
        <taxon>campanulids</taxon>
        <taxon>Asterales</taxon>
        <taxon>Asteraceae</taxon>
        <taxon>Asteroideae</taxon>
        <taxon>Heliantheae alliance</taxon>
        <taxon>Madieae</taxon>
        <taxon>Madiinae</taxon>
        <taxon>Deinandra</taxon>
    </lineage>
</organism>
<dbReference type="EMBL" id="JBCNJP010000010">
    <property type="protein sequence ID" value="KAK9072091.1"/>
    <property type="molecule type" value="Genomic_DNA"/>
</dbReference>
<keyword evidence="2" id="KW-1185">Reference proteome</keyword>
<dbReference type="Pfam" id="PF14223">
    <property type="entry name" value="Retrotran_gag_2"/>
    <property type="match status" value="1"/>
</dbReference>